<dbReference type="EMBL" id="JAFIMR010000031">
    <property type="protein sequence ID" value="KAI1860483.1"/>
    <property type="molecule type" value="Genomic_DNA"/>
</dbReference>
<sequence length="292" mass="32126">MEPSSVQGVIVVTGAAGGLGSCIAAEIASSPQLAATYRGIYAVRNPSQTTALSYALDQGRQRTTPHPHEIVSLDLEQFDSVRALATDLNQRVATGNIPRIRALVLSAGYLELENQRWLGNGLDATWTVNYLSQWLLTLLLLQSMDRENGRIVVLGSHTHEGELQQRLDRDPLLNNVAILGVDPGWMATAISRRHPMYSVVSVVMPWVASFLSWMQPSGMYRTPGRSAKDVVAAMFDIGWINGASPKGMYFKGAVRAEVSGEAQDVEKRRMVWKGSVKYAGLQHDDTLLLHWK</sequence>
<reference evidence="3" key="1">
    <citation type="submission" date="2021-03" db="EMBL/GenBank/DDBJ databases">
        <title>Revisited historic fungal species revealed as producer of novel bioactive compounds through whole genome sequencing and comparative genomics.</title>
        <authorList>
            <person name="Vignolle G.A."/>
            <person name="Hochenegger N."/>
            <person name="Mach R.L."/>
            <person name="Mach-Aigner A.R."/>
            <person name="Javad Rahimi M."/>
            <person name="Salim K.A."/>
            <person name="Chan C.M."/>
            <person name="Lim L.B.L."/>
            <person name="Cai F."/>
            <person name="Druzhinina I.S."/>
            <person name="U'Ren J.M."/>
            <person name="Derntl C."/>
        </authorList>
    </citation>
    <scope>NUCLEOTIDE SEQUENCE</scope>
    <source>
        <strain evidence="3">TUCIM 5799</strain>
    </source>
</reference>
<dbReference type="Proteomes" id="UP000829685">
    <property type="component" value="Unassembled WGS sequence"/>
</dbReference>
<proteinExistence type="predicted"/>
<accession>A0A9P9WFC4</accession>
<organism evidence="3 4">
    <name type="scientific">Neoarthrinium moseri</name>
    <dbReference type="NCBI Taxonomy" id="1658444"/>
    <lineage>
        <taxon>Eukaryota</taxon>
        <taxon>Fungi</taxon>
        <taxon>Dikarya</taxon>
        <taxon>Ascomycota</taxon>
        <taxon>Pezizomycotina</taxon>
        <taxon>Sordariomycetes</taxon>
        <taxon>Xylariomycetidae</taxon>
        <taxon>Amphisphaeriales</taxon>
        <taxon>Apiosporaceae</taxon>
        <taxon>Neoarthrinium</taxon>
    </lineage>
</organism>
<keyword evidence="4" id="KW-1185">Reference proteome</keyword>
<gene>
    <name evidence="3" type="ORF">JX265_009882</name>
</gene>
<evidence type="ECO:0000313" key="3">
    <source>
        <dbReference type="EMBL" id="KAI1860483.1"/>
    </source>
</evidence>
<dbReference type="PRINTS" id="PR00081">
    <property type="entry name" value="GDHRDH"/>
</dbReference>
<dbReference type="GO" id="GO:0005811">
    <property type="term" value="C:lipid droplet"/>
    <property type="evidence" value="ECO:0007669"/>
    <property type="project" value="TreeGrafter"/>
</dbReference>
<dbReference type="InterPro" id="IPR002347">
    <property type="entry name" value="SDR_fam"/>
</dbReference>
<dbReference type="GO" id="GO:0005741">
    <property type="term" value="C:mitochondrial outer membrane"/>
    <property type="evidence" value="ECO:0007669"/>
    <property type="project" value="TreeGrafter"/>
</dbReference>
<dbReference type="PANTHER" id="PTHR43647:SF4">
    <property type="entry name" value="KETOREDUCTASE (KR) DOMAIN-CONTAINING PROTEIN"/>
    <property type="match status" value="1"/>
</dbReference>
<dbReference type="EC" id="1.1.1.270" evidence="2"/>
<dbReference type="AlphaFoldDB" id="A0A9P9WFC4"/>
<name>A0A9P9WFC4_9PEZI</name>
<dbReference type="GO" id="GO:0005789">
    <property type="term" value="C:endoplasmic reticulum membrane"/>
    <property type="evidence" value="ECO:0007669"/>
    <property type="project" value="TreeGrafter"/>
</dbReference>
<dbReference type="SUPFAM" id="SSF51735">
    <property type="entry name" value="NAD(P)-binding Rossmann-fold domains"/>
    <property type="match status" value="1"/>
</dbReference>
<dbReference type="Gene3D" id="3.40.50.720">
    <property type="entry name" value="NAD(P)-binding Rossmann-like Domain"/>
    <property type="match status" value="1"/>
</dbReference>
<dbReference type="InterPro" id="IPR036291">
    <property type="entry name" value="NAD(P)-bd_dom_sf"/>
</dbReference>
<dbReference type="Pfam" id="PF00106">
    <property type="entry name" value="adh_short"/>
    <property type="match status" value="1"/>
</dbReference>
<dbReference type="GO" id="GO:0000253">
    <property type="term" value="F:3-beta-hydroxysteroid 3-dehydrogenase (NADP+) activity"/>
    <property type="evidence" value="ECO:0007669"/>
    <property type="project" value="UniProtKB-EC"/>
</dbReference>
<evidence type="ECO:0000313" key="4">
    <source>
        <dbReference type="Proteomes" id="UP000829685"/>
    </source>
</evidence>
<comment type="pathway">
    <text evidence="1">Steroid biosynthesis; zymosterol biosynthesis; zymosterol from lanosterol: step 5/6.</text>
</comment>
<protein>
    <recommendedName>
        <fullName evidence="2">3beta-hydroxysteroid 3-dehydrogenase</fullName>
        <ecNumber evidence="2">1.1.1.270</ecNumber>
    </recommendedName>
</protein>
<dbReference type="PANTHER" id="PTHR43647">
    <property type="entry name" value="DEHYDROGENASE"/>
    <property type="match status" value="1"/>
</dbReference>
<comment type="caution">
    <text evidence="3">The sequence shown here is derived from an EMBL/GenBank/DDBJ whole genome shotgun (WGS) entry which is preliminary data.</text>
</comment>
<evidence type="ECO:0000256" key="2">
    <source>
        <dbReference type="ARBA" id="ARBA00023621"/>
    </source>
</evidence>
<evidence type="ECO:0000256" key="1">
    <source>
        <dbReference type="ARBA" id="ARBA00023589"/>
    </source>
</evidence>
<dbReference type="InterPro" id="IPR051593">
    <property type="entry name" value="Ergosterol_Biosynth_ERG27"/>
</dbReference>